<evidence type="ECO:0000256" key="5">
    <source>
        <dbReference type="ARBA" id="ARBA00023242"/>
    </source>
</evidence>
<evidence type="ECO:0000259" key="8">
    <source>
        <dbReference type="Pfam" id="PF12231"/>
    </source>
</evidence>
<feature type="compositionally biased region" description="Polar residues" evidence="7">
    <location>
        <begin position="1345"/>
        <end position="1360"/>
    </location>
</feature>
<evidence type="ECO:0000256" key="1">
    <source>
        <dbReference type="ARBA" id="ARBA00004123"/>
    </source>
</evidence>
<keyword evidence="3" id="KW-0158">Chromosome</keyword>
<keyword evidence="4" id="KW-0779">Telomere</keyword>
<organism evidence="9 10">
    <name type="scientific">Debaryomyces fabryi</name>
    <dbReference type="NCBI Taxonomy" id="58627"/>
    <lineage>
        <taxon>Eukaryota</taxon>
        <taxon>Fungi</taxon>
        <taxon>Dikarya</taxon>
        <taxon>Ascomycota</taxon>
        <taxon>Saccharomycotina</taxon>
        <taxon>Pichiomycetes</taxon>
        <taxon>Debaryomycetaceae</taxon>
        <taxon>Debaryomyces</taxon>
    </lineage>
</organism>
<comment type="subcellular location">
    <subcellularLocation>
        <location evidence="2">Chromosome</location>
        <location evidence="2">Telomere</location>
    </subcellularLocation>
    <subcellularLocation>
        <location evidence="1">Nucleus</location>
    </subcellularLocation>
</comment>
<sequence length="1689" mass="191558">MWVDSDSHINSLLSLGSPLIVEQPNNHLGIIDSTTEGSFAKTSTHPINTSQGVQRNNSLTPRTRSRNSNSRINRNLAVNNKDDDTTSEMTSDSSIIDTNISEDKLESGDLDISESEMAKMPKEEIGKREVKNYINIPPLENDFIHEQAYMEMELNSSPIKPASKVRAYREELSSSPIKKKKSVAFSDDLVSELPSSPAAVPYSSRLPILEQTPKKSILKINSMNQTSSPCNPNDTSLWVKSSNNIDIKNNPSNPEFWVLGTIIQLAPSSPDLPQLIDGCINVLKDKNFTKKFEVYATLNHICRCNTSDCLLKLLTIPNKSINSNHSPQKVNSKNLNKTNSTPFMDTTYIHALSTFIQRDVKLIESKLFCNNDEKENNYSPCKNDPFSIRIISQALKLINFIMLDQELNNFISIEDAKWFYIHCCKTIVKPTISKTLIIPYLSILKDCKFNNKKKKLIFNNQNENTNILELILQSLLNMRKFVSSSLVVEEFVTLKNLVLNFPAMMASNFKHWFEFFLMNLCDLSSPLYSKVIGMGILVLLEVARNYLDNKNVLFSVRQLLASPLPSTVKSITSESTISVSSENTASSSGETLVIHFIITSLETLIENGQFKSAMDIWVGMTLLSSNSDSGYENWPFLSDWLKVHKSCFNVDNNSAKIIALNSWKAIIFNVCHNDLDSIRYLIDSSPSGKSNKSKPQGINNILKSKIKLLIHPLLNISAVENQKEIIDSSHSLFLSIIYTLLNPLTLTSSKYVHIYWDKVIQPVLINFYFKKGLSNTYMNELGFKILTRLIKSPLSANERPFNDMRCLSNEPLNLTDISPVSPKWIFSKFDRIMQNINVIFRLEELPIDSKLEFFNSFLNSLKLVTKKEIKPSDATRDIIDNIPTVLNILFKHNKLSHSSIQRLIFNLNDTFDASNFMERRNTKSNTTNIYILIIENCLGDMEALQAFDFLESVYSTICDSKNLIFVLELIQLQEFNTHTGLKNFIVSTLNNRKINAASNLELELAGELFQIISKDYEVIAKKLIQSIVLLSATEFERVTGILDIQMWTLPIFKYFVELVHNAPHPHLKQIPLNLIISRFDNDEEFFEILRFLIDKRFDLELYNIRKNVMKKFKVLEGFRQFEFRLIWNSYLSYILESGNFKLLDDLLVCSYEAGLDVKTHIQNKWGRLPLLKNVWLADNSELYYDLELMKQLNPATGVSQKQSENTEDVDTQITATPECSKDLAMDDMETIESIENISIPKLLSRENKDNISNHYEKGNFTSDSDISQFEIESLLKSKSNRKRHSAVAKPKTKKKSNTKVKKENVPTPEVNANFDIHSFTAMLNAKLSPETPVKKARRSSRPNSKKSTPDNSSNPEVSRSSIDDDTIEISNIKSEVQIPSSFEHDDIPLKADSMPQSSINEFDIVEDEPSSTSETFDTVNKSVSPSSCDYSAVIQKGFSSRESSDQPEEIENTDDQESTSCKRKSYDEYENTKKKQKQHEATSNFNSDIEPSASELDLSMAKEDARDPNLGKDIMQSSSDIQKESNDEIQSSSMNDQSAPPTFDTQNFRATSTAVTNTANSEASNSSERNSSLALLPPVYVGNGSEDITSESNSKTDMFLSTIGEDEEILDSDTPKNKYDSDNKLQSNEFITKQRSELQPNNAADDLTSYIENMSDLEISSMSRDEKYHLETKLMTFILRMRSLDSIES</sequence>
<dbReference type="PANTHER" id="PTHR22928:SF3">
    <property type="entry name" value="TELOMERE-ASSOCIATED PROTEIN RIF1"/>
    <property type="match status" value="1"/>
</dbReference>
<feature type="region of interest" description="Disordered" evidence="7">
    <location>
        <begin position="43"/>
        <end position="99"/>
    </location>
</feature>
<feature type="compositionally biased region" description="Polar residues" evidence="7">
    <location>
        <begin position="43"/>
        <end position="54"/>
    </location>
</feature>
<dbReference type="PANTHER" id="PTHR22928">
    <property type="entry name" value="TELOMERE-ASSOCIATED PROTEIN RIF1"/>
    <property type="match status" value="1"/>
</dbReference>
<keyword evidence="10" id="KW-1185">Reference proteome</keyword>
<evidence type="ECO:0000256" key="6">
    <source>
        <dbReference type="ARBA" id="ARBA00023306"/>
    </source>
</evidence>
<dbReference type="Pfam" id="PF12231">
    <property type="entry name" value="Rif1_N"/>
    <property type="match status" value="1"/>
</dbReference>
<feature type="compositionally biased region" description="Low complexity" evidence="7">
    <location>
        <begin position="55"/>
        <end position="76"/>
    </location>
</feature>
<dbReference type="GO" id="GO:0005634">
    <property type="term" value="C:nucleus"/>
    <property type="evidence" value="ECO:0007669"/>
    <property type="project" value="UniProtKB-SubCell"/>
</dbReference>
<feature type="compositionally biased region" description="Polar residues" evidence="7">
    <location>
        <begin position="1368"/>
        <end position="1380"/>
    </location>
</feature>
<feature type="compositionally biased region" description="Basic residues" evidence="7">
    <location>
        <begin position="1334"/>
        <end position="1344"/>
    </location>
</feature>
<feature type="region of interest" description="Disordered" evidence="7">
    <location>
        <begin position="1505"/>
        <end position="1578"/>
    </location>
</feature>
<comment type="caution">
    <text evidence="9">The sequence shown here is derived from an EMBL/GenBank/DDBJ whole genome shotgun (WGS) entry which is preliminary data.</text>
</comment>
<dbReference type="EMBL" id="LMYN01000102">
    <property type="protein sequence ID" value="KSA00126.1"/>
    <property type="molecule type" value="Genomic_DNA"/>
</dbReference>
<reference evidence="9 10" key="1">
    <citation type="submission" date="2015-11" db="EMBL/GenBank/DDBJ databases">
        <title>The genome of Debaryomyces fabryi.</title>
        <authorList>
            <person name="Tafer H."/>
            <person name="Lopandic K."/>
        </authorList>
    </citation>
    <scope>NUCLEOTIDE SEQUENCE [LARGE SCALE GENOMIC DNA]</scope>
    <source>
        <strain evidence="9 10">CBS 789</strain>
    </source>
</reference>
<evidence type="ECO:0000256" key="7">
    <source>
        <dbReference type="SAM" id="MobiDB-lite"/>
    </source>
</evidence>
<accession>A0A0V1PV55</accession>
<dbReference type="GeneID" id="26841136"/>
<evidence type="ECO:0000313" key="9">
    <source>
        <dbReference type="EMBL" id="KSA00126.1"/>
    </source>
</evidence>
<feature type="compositionally biased region" description="Polar residues" evidence="7">
    <location>
        <begin position="1528"/>
        <end position="1548"/>
    </location>
</feature>
<feature type="compositionally biased region" description="Acidic residues" evidence="7">
    <location>
        <begin position="1445"/>
        <end position="1457"/>
    </location>
</feature>
<protein>
    <recommendedName>
        <fullName evidence="8">Telomere-associated protein Rif1 N-terminal domain-containing protein</fullName>
    </recommendedName>
</protein>
<feature type="compositionally biased region" description="Low complexity" evidence="7">
    <location>
        <begin position="1549"/>
        <end position="1572"/>
    </location>
</feature>
<keyword evidence="5" id="KW-0539">Nucleus</keyword>
<dbReference type="CDD" id="cd14267">
    <property type="entry name" value="Rif1_CTD_C-II_like"/>
    <property type="match status" value="1"/>
</dbReference>
<evidence type="ECO:0000256" key="4">
    <source>
        <dbReference type="ARBA" id="ARBA00022895"/>
    </source>
</evidence>
<dbReference type="Proteomes" id="UP000054251">
    <property type="component" value="Unassembled WGS sequence"/>
</dbReference>
<evidence type="ECO:0000256" key="2">
    <source>
        <dbReference type="ARBA" id="ARBA00004574"/>
    </source>
</evidence>
<dbReference type="RefSeq" id="XP_015466228.1">
    <property type="nucleotide sequence ID" value="XM_015612956.1"/>
</dbReference>
<name>A0A0V1PV55_9ASCO</name>
<dbReference type="OrthoDB" id="4070686at2759"/>
<evidence type="ECO:0000313" key="10">
    <source>
        <dbReference type="Proteomes" id="UP000054251"/>
    </source>
</evidence>
<keyword evidence="6" id="KW-0131">Cell cycle</keyword>
<feature type="compositionally biased region" description="Basic and acidic residues" evidence="7">
    <location>
        <begin position="1464"/>
        <end position="1473"/>
    </location>
</feature>
<proteinExistence type="predicted"/>
<dbReference type="InterPro" id="IPR022031">
    <property type="entry name" value="Rif1_N"/>
</dbReference>
<dbReference type="GO" id="GO:0140445">
    <property type="term" value="C:chromosome, telomeric repeat region"/>
    <property type="evidence" value="ECO:0007669"/>
    <property type="project" value="TreeGrafter"/>
</dbReference>
<feature type="region of interest" description="Disordered" evidence="7">
    <location>
        <begin position="1277"/>
        <end position="1311"/>
    </location>
</feature>
<feature type="region of interest" description="Disordered" evidence="7">
    <location>
        <begin position="1325"/>
        <end position="1395"/>
    </location>
</feature>
<feature type="domain" description="Telomere-associated protein Rif1 N-terminal" evidence="8">
    <location>
        <begin position="366"/>
        <end position="760"/>
    </location>
</feature>
<gene>
    <name evidence="9" type="ORF">AC631_04127</name>
</gene>
<feature type="region of interest" description="Disordered" evidence="7">
    <location>
        <begin position="1437"/>
        <end position="1492"/>
    </location>
</feature>
<dbReference type="GO" id="GO:0000723">
    <property type="term" value="P:telomere maintenance"/>
    <property type="evidence" value="ECO:0007669"/>
    <property type="project" value="TreeGrafter"/>
</dbReference>
<evidence type="ECO:0000256" key="3">
    <source>
        <dbReference type="ARBA" id="ARBA00022454"/>
    </source>
</evidence>
<feature type="compositionally biased region" description="Low complexity" evidence="7">
    <location>
        <begin position="87"/>
        <end position="99"/>
    </location>
</feature>
<feature type="compositionally biased region" description="Basic residues" evidence="7">
    <location>
        <begin position="1278"/>
        <end position="1299"/>
    </location>
</feature>